<reference evidence="2" key="1">
    <citation type="submission" date="2014-12" db="EMBL/GenBank/DDBJ databases">
        <title>Genome sequence of Clostridium beijerinckii strain 59B.</title>
        <authorList>
            <person name="Little G.T."/>
            <person name="Minton N.P."/>
        </authorList>
    </citation>
    <scope>NUCLEOTIDE SEQUENCE [LARGE SCALE GENOMIC DNA]</scope>
    <source>
        <strain evidence="2">59B</strain>
    </source>
</reference>
<dbReference type="RefSeq" id="WP_041895983.1">
    <property type="nucleotide sequence ID" value="NZ_CP010086.2"/>
</dbReference>
<protein>
    <submittedName>
        <fullName evidence="1">Nitrogenase</fullName>
    </submittedName>
</protein>
<dbReference type="EMBL" id="CP010086">
    <property type="protein sequence ID" value="AJG98708.1"/>
    <property type="molecule type" value="Genomic_DNA"/>
</dbReference>
<dbReference type="AlphaFoldDB" id="A0A0B5QPE7"/>
<proteinExistence type="predicted"/>
<evidence type="ECO:0000313" key="1">
    <source>
        <dbReference type="EMBL" id="AJG98708.1"/>
    </source>
</evidence>
<dbReference type="KEGG" id="cbei:LF65_02116"/>
<dbReference type="STRING" id="1520.LF65_02116"/>
<dbReference type="OrthoDB" id="200286at2"/>
<name>A0A0B5QPE7_CLOBE</name>
<dbReference type="Pfam" id="PF09582">
    <property type="entry name" value="AnfO_nitrog"/>
    <property type="match status" value="1"/>
</dbReference>
<evidence type="ECO:0000313" key="2">
    <source>
        <dbReference type="Proteomes" id="UP000031866"/>
    </source>
</evidence>
<gene>
    <name evidence="1" type="ORF">LF65_02116</name>
</gene>
<dbReference type="Proteomes" id="UP000031866">
    <property type="component" value="Chromosome"/>
</dbReference>
<sequence>MVNEIAVCVNDFGEVTEYEKTKFIKVFAKQGNEWRVVKELVFEFCYTKDSKESYLEVLNIAQELGKCKVFVAKNFSDFLHTTLDKMGLSLWNMDGNPICFLEYILEQEKEEEKVSKFINHSDISNNRQFIISLGNGECGSYILNLKNLQKDNIGITSKQALKPFLNKKNFNELIIACSHIPNWLEEDLTKLNLNFQFSKIGESDYIVVINNYDGY</sequence>
<dbReference type="InterPro" id="IPR014287">
    <property type="entry name" value="Nase_Fe-Fe_AnfO"/>
</dbReference>
<organism evidence="1 2">
    <name type="scientific">Clostridium beijerinckii</name>
    <name type="common">Clostridium MP</name>
    <dbReference type="NCBI Taxonomy" id="1520"/>
    <lineage>
        <taxon>Bacteria</taxon>
        <taxon>Bacillati</taxon>
        <taxon>Bacillota</taxon>
        <taxon>Clostridia</taxon>
        <taxon>Eubacteriales</taxon>
        <taxon>Clostridiaceae</taxon>
        <taxon>Clostridium</taxon>
    </lineage>
</organism>
<accession>A0A0B5QPE7</accession>